<dbReference type="PANTHER" id="PTHR35529">
    <property type="entry name" value="MANGANESE EFFLUX PUMP MNTP-RELATED"/>
    <property type="match status" value="1"/>
</dbReference>
<evidence type="ECO:0000313" key="6">
    <source>
        <dbReference type="EMBL" id="TDT67358.1"/>
    </source>
</evidence>
<feature type="transmembrane region" description="Helical" evidence="5">
    <location>
        <begin position="7"/>
        <end position="26"/>
    </location>
</feature>
<dbReference type="PANTHER" id="PTHR35529:SF1">
    <property type="entry name" value="MANGANESE EFFLUX PUMP MNTP-RELATED"/>
    <property type="match status" value="1"/>
</dbReference>
<dbReference type="InterPro" id="IPR003810">
    <property type="entry name" value="Mntp/YtaF"/>
</dbReference>
<accession>A0AA46I567</accession>
<gene>
    <name evidence="6" type="ORF">EV215_2036</name>
</gene>
<keyword evidence="1" id="KW-1003">Cell membrane</keyword>
<dbReference type="Proteomes" id="UP000294678">
    <property type="component" value="Unassembled WGS sequence"/>
</dbReference>
<evidence type="ECO:0000256" key="4">
    <source>
        <dbReference type="ARBA" id="ARBA00023136"/>
    </source>
</evidence>
<feature type="transmembrane region" description="Helical" evidence="5">
    <location>
        <begin position="32"/>
        <end position="53"/>
    </location>
</feature>
<evidence type="ECO:0000256" key="3">
    <source>
        <dbReference type="ARBA" id="ARBA00022989"/>
    </source>
</evidence>
<proteinExistence type="predicted"/>
<organism evidence="6 7">
    <name type="scientific">Hypnocyclicus thermotrophus</name>
    <dbReference type="NCBI Taxonomy" id="1627895"/>
    <lineage>
        <taxon>Bacteria</taxon>
        <taxon>Fusobacteriati</taxon>
        <taxon>Fusobacteriota</taxon>
        <taxon>Fusobacteriia</taxon>
        <taxon>Fusobacteriales</taxon>
        <taxon>Fusobacteriaceae</taxon>
        <taxon>Hypnocyclicus</taxon>
    </lineage>
</organism>
<protein>
    <submittedName>
        <fullName evidence="6">Manganese efflux pump</fullName>
    </submittedName>
</protein>
<name>A0AA46I567_9FUSO</name>
<evidence type="ECO:0000313" key="7">
    <source>
        <dbReference type="Proteomes" id="UP000294678"/>
    </source>
</evidence>
<sequence>MLNYNLILLAIATSIDALAAGFSLAFTKHLNIIFSVAIIGFITFIICFSGVYIGNKANKFLTTKAEFFGAFVLIILGIKTFFI</sequence>
<evidence type="ECO:0000256" key="5">
    <source>
        <dbReference type="SAM" id="Phobius"/>
    </source>
</evidence>
<evidence type="ECO:0000256" key="2">
    <source>
        <dbReference type="ARBA" id="ARBA00022692"/>
    </source>
</evidence>
<dbReference type="AlphaFoldDB" id="A0AA46I567"/>
<dbReference type="Pfam" id="PF02659">
    <property type="entry name" value="Mntp"/>
    <property type="match status" value="1"/>
</dbReference>
<keyword evidence="3 5" id="KW-1133">Transmembrane helix</keyword>
<evidence type="ECO:0000256" key="1">
    <source>
        <dbReference type="ARBA" id="ARBA00022475"/>
    </source>
</evidence>
<reference evidence="6 7" key="1">
    <citation type="submission" date="2019-03" db="EMBL/GenBank/DDBJ databases">
        <title>Genomic Encyclopedia of Type Strains, Phase IV (KMG-IV): sequencing the most valuable type-strain genomes for metagenomic binning, comparative biology and taxonomic classification.</title>
        <authorList>
            <person name="Goeker M."/>
        </authorList>
    </citation>
    <scope>NUCLEOTIDE SEQUENCE [LARGE SCALE GENOMIC DNA]</scope>
    <source>
        <strain evidence="6 7">DSM 100055</strain>
    </source>
</reference>
<dbReference type="RefSeq" id="WP_134113886.1">
    <property type="nucleotide sequence ID" value="NZ_SOBG01000011.1"/>
</dbReference>
<comment type="caution">
    <text evidence="6">The sequence shown here is derived from an EMBL/GenBank/DDBJ whole genome shotgun (WGS) entry which is preliminary data.</text>
</comment>
<dbReference type="EMBL" id="SOBG01000011">
    <property type="protein sequence ID" value="TDT67358.1"/>
    <property type="molecule type" value="Genomic_DNA"/>
</dbReference>
<feature type="transmembrane region" description="Helical" evidence="5">
    <location>
        <begin position="65"/>
        <end position="82"/>
    </location>
</feature>
<keyword evidence="2 5" id="KW-0812">Transmembrane</keyword>
<keyword evidence="4 5" id="KW-0472">Membrane</keyword>
<keyword evidence="7" id="KW-1185">Reference proteome</keyword>